<dbReference type="PANTHER" id="PTHR30290">
    <property type="entry name" value="PERIPLASMIC BINDING COMPONENT OF ABC TRANSPORTER"/>
    <property type="match status" value="1"/>
</dbReference>
<dbReference type="Gene3D" id="3.90.76.10">
    <property type="entry name" value="Dipeptide-binding Protein, Domain 1"/>
    <property type="match status" value="1"/>
</dbReference>
<dbReference type="AlphaFoldDB" id="Q31G25"/>
<dbReference type="HOGENOM" id="CLU_017028_7_3_6"/>
<dbReference type="PROSITE" id="PS51257">
    <property type="entry name" value="PROKAR_LIPOPROTEIN"/>
    <property type="match status" value="1"/>
</dbReference>
<dbReference type="SUPFAM" id="SSF53850">
    <property type="entry name" value="Periplasmic binding protein-like II"/>
    <property type="match status" value="1"/>
</dbReference>
<keyword evidence="2" id="KW-0067">ATP-binding</keyword>
<sequence length="504" mass="56943">MLNRRTLFKASLVSATGLLLQSCASSQGQERQIKVGVTSRPRMLDPRQATDALSSRVNRLIYRQLIDFNESFEPIPDLATWQQISPTHYRFTLTEFPRFHHGMPLTAEDVAATYRSILDKTLGSPHRGSLKKITQIDVLNNAELDFHLEAPDALFVGRLVIGILPKDLIESQHAFQKTPIGSGPCLFKSMTEQKLVLERPDAVQLVFIPVKDATVRVLKLRKGELDIIQNDLSPELVSYCDKLDELNVQWHDGTNFGYVGFNFDDSLLSQLEMRQALAYGINRQAIVDAVFDGHARLAGGLLVPEHWSGVADIHGFDYRPNKAKQLVDSLKQKQPGLVNDDGMIELSYKTSSDPTRIRLATIYQSQLRKIGVALKVQSYDWGTFYNDIKQGRFQLYSLAWVGVKSPDIFQYVFDSDAIPPKGANRGRYRDPQADALIREAGHTQSLAKQAELYQDLQRRLQETLAVIPLWYEDQYAVTRPQVKGYQLYSDGRFDGLLSVELGET</sequence>
<evidence type="ECO:0000313" key="2">
    <source>
        <dbReference type="EMBL" id="ABB41898.1"/>
    </source>
</evidence>
<name>Q31G25_HYDCU</name>
<organism evidence="2">
    <name type="scientific">Hydrogenovibrio crunogenus (strain DSM 25203 / XCL-2)</name>
    <name type="common">Thiomicrospira crunogena</name>
    <dbReference type="NCBI Taxonomy" id="317025"/>
    <lineage>
        <taxon>Bacteria</taxon>
        <taxon>Pseudomonadati</taxon>
        <taxon>Pseudomonadota</taxon>
        <taxon>Gammaproteobacteria</taxon>
        <taxon>Thiotrichales</taxon>
        <taxon>Piscirickettsiaceae</taxon>
        <taxon>Hydrogenovibrio</taxon>
    </lineage>
</organism>
<keyword evidence="2" id="KW-0547">Nucleotide-binding</keyword>
<feature type="domain" description="Solute-binding protein family 5" evidence="1">
    <location>
        <begin position="73"/>
        <end position="409"/>
    </location>
</feature>
<dbReference type="Pfam" id="PF00496">
    <property type="entry name" value="SBP_bac_5"/>
    <property type="match status" value="1"/>
</dbReference>
<dbReference type="InterPro" id="IPR030678">
    <property type="entry name" value="Peptide/Ni-bd"/>
</dbReference>
<dbReference type="eggNOG" id="COG0747">
    <property type="taxonomic scope" value="Bacteria"/>
</dbReference>
<reference evidence="2" key="1">
    <citation type="submission" date="2006-07" db="EMBL/GenBank/DDBJ databases">
        <title>Complete sequence of Thiomicrospira crunogena XCL-2.</title>
        <authorList>
            <consortium name="US DOE Joint Genome Institute"/>
            <person name="Copeland A."/>
            <person name="Lucas S."/>
            <person name="Lapidus A."/>
            <person name="Barry K."/>
            <person name="Detter J.C."/>
            <person name="Glavina del Rio T."/>
            <person name="Hammon N."/>
            <person name="Israni S."/>
            <person name="Dalin E."/>
            <person name="Tice H."/>
            <person name="Pitluck S."/>
            <person name="Chain P."/>
            <person name="Malfatti S."/>
            <person name="Shin M."/>
            <person name="Vergez L."/>
            <person name="Schmutz J."/>
            <person name="Larimer F."/>
            <person name="Land M."/>
            <person name="Hauser L."/>
            <person name="Kyrpides N."/>
            <person name="Lykidis A."/>
            <person name="Scott K.M."/>
            <person name="Sievert S."/>
            <person name="Kerfeld C."/>
            <person name="Freyermuth S."/>
            <person name="Dobrinski K."/>
            <person name="Boller A."/>
            <person name="Fitzpatrick K."/>
            <person name="Thoma P."/>
            <person name="Moore J."/>
            <person name="Richardson P."/>
        </authorList>
    </citation>
    <scope>NUCLEOTIDE SEQUENCE</scope>
    <source>
        <strain evidence="2">XCL-2</strain>
    </source>
</reference>
<dbReference type="InterPro" id="IPR039424">
    <property type="entry name" value="SBP_5"/>
</dbReference>
<dbReference type="PIRSF" id="PIRSF002741">
    <property type="entry name" value="MppA"/>
    <property type="match status" value="1"/>
</dbReference>
<gene>
    <name evidence="2" type="ordered locus">Tcr_1303</name>
</gene>
<dbReference type="STRING" id="317025.Tcr_1303"/>
<dbReference type="KEGG" id="tcx:Tcr_1303"/>
<dbReference type="GO" id="GO:1904680">
    <property type="term" value="F:peptide transmembrane transporter activity"/>
    <property type="evidence" value="ECO:0007669"/>
    <property type="project" value="TreeGrafter"/>
</dbReference>
<dbReference type="GO" id="GO:0005524">
    <property type="term" value="F:ATP binding"/>
    <property type="evidence" value="ECO:0007669"/>
    <property type="project" value="UniProtKB-KW"/>
</dbReference>
<proteinExistence type="predicted"/>
<evidence type="ECO:0000259" key="1">
    <source>
        <dbReference type="Pfam" id="PF00496"/>
    </source>
</evidence>
<dbReference type="Gene3D" id="3.40.190.10">
    <property type="entry name" value="Periplasmic binding protein-like II"/>
    <property type="match status" value="1"/>
</dbReference>
<dbReference type="GO" id="GO:0043190">
    <property type="term" value="C:ATP-binding cassette (ABC) transporter complex"/>
    <property type="evidence" value="ECO:0007669"/>
    <property type="project" value="InterPro"/>
</dbReference>
<dbReference type="GO" id="GO:0015833">
    <property type="term" value="P:peptide transport"/>
    <property type="evidence" value="ECO:0007669"/>
    <property type="project" value="TreeGrafter"/>
</dbReference>
<accession>Q31G25</accession>
<dbReference type="CDD" id="cd00995">
    <property type="entry name" value="PBP2_NikA_DppA_OppA_like"/>
    <property type="match status" value="1"/>
</dbReference>
<protein>
    <submittedName>
        <fullName evidence="2">ATP-binding cassette (ABC) superfamily transporter, solute-binding component</fullName>
    </submittedName>
</protein>
<dbReference type="Gene3D" id="3.10.105.10">
    <property type="entry name" value="Dipeptide-binding Protein, Domain 3"/>
    <property type="match status" value="1"/>
</dbReference>
<dbReference type="InterPro" id="IPR000914">
    <property type="entry name" value="SBP_5_dom"/>
</dbReference>
<dbReference type="EMBL" id="CP000109">
    <property type="protein sequence ID" value="ABB41898.1"/>
    <property type="molecule type" value="Genomic_DNA"/>
</dbReference>
<dbReference type="GO" id="GO:0030288">
    <property type="term" value="C:outer membrane-bounded periplasmic space"/>
    <property type="evidence" value="ECO:0007669"/>
    <property type="project" value="UniProtKB-ARBA"/>
</dbReference>